<keyword evidence="2 3" id="KW-0732">Signal</keyword>
<dbReference type="PANTHER" id="PTHR30483">
    <property type="entry name" value="LEUCINE-SPECIFIC-BINDING PROTEIN"/>
    <property type="match status" value="1"/>
</dbReference>
<reference evidence="6" key="1">
    <citation type="journal article" date="2019" name="Int. J. Syst. Evol. Microbiol.">
        <title>The Global Catalogue of Microorganisms (GCM) 10K type strain sequencing project: providing services to taxonomists for standard genome sequencing and annotation.</title>
        <authorList>
            <consortium name="The Broad Institute Genomics Platform"/>
            <consortium name="The Broad Institute Genome Sequencing Center for Infectious Disease"/>
            <person name="Wu L."/>
            <person name="Ma J."/>
        </authorList>
    </citation>
    <scope>NUCLEOTIDE SEQUENCE [LARGE SCALE GENOMIC DNA]</scope>
    <source>
        <strain evidence="6">IBRC-M 10908</strain>
    </source>
</reference>
<protein>
    <submittedName>
        <fullName evidence="5">ABC transporter substrate-binding protein</fullName>
    </submittedName>
</protein>
<name>A0ABV8U3Z6_9ACTN</name>
<dbReference type="InterPro" id="IPR028082">
    <property type="entry name" value="Peripla_BP_I"/>
</dbReference>
<sequence>MRRTAVGLAAAATLMTSACVQSSSGKAEEDDTLIGTGTGANCTIDEVVKIGAVLSLDGGAAFAGSYQQQGLELAIDELNQKSGITYELILEDDKTDLQTSISATEKLLERDEVHAMIGPTLSNMAFSTYEDAQDAGVPTVGISTTAAGIPEIGEYIFRVSLPEEVALASSIPAAEASLEFETAAVMHDNEDEFTTSAFESMHQELQDLGTEIVANETFPTSETEFRAQLTKIDESGADVLVLSALPGATIPLVKQAREMGIDIPIVGGNAFNSPVMIGNLEDASENLVVGGAWSAEADTEGNIAFTESFQDAYDRPADQFAAQAYTAAYTIDEAIRASCNANRDSIRTELGRLSDFETVLGPITLSPDGEITQDPYIQIVKDGEFTLLNAE</sequence>
<evidence type="ECO:0000313" key="6">
    <source>
        <dbReference type="Proteomes" id="UP001595823"/>
    </source>
</evidence>
<gene>
    <name evidence="5" type="ORF">ACFPET_21865</name>
</gene>
<keyword evidence="6" id="KW-1185">Reference proteome</keyword>
<evidence type="ECO:0000313" key="5">
    <source>
        <dbReference type="EMBL" id="MFC4337846.1"/>
    </source>
</evidence>
<dbReference type="PROSITE" id="PS51257">
    <property type="entry name" value="PROKAR_LIPOPROTEIN"/>
    <property type="match status" value="1"/>
</dbReference>
<dbReference type="Proteomes" id="UP001595823">
    <property type="component" value="Unassembled WGS sequence"/>
</dbReference>
<proteinExistence type="inferred from homology"/>
<dbReference type="PANTHER" id="PTHR30483:SF6">
    <property type="entry name" value="PERIPLASMIC BINDING PROTEIN OF ABC TRANSPORTER FOR NATURAL AMINO ACIDS"/>
    <property type="match status" value="1"/>
</dbReference>
<feature type="domain" description="Leucine-binding protein" evidence="4">
    <location>
        <begin position="48"/>
        <end position="383"/>
    </location>
</feature>
<dbReference type="InterPro" id="IPR028081">
    <property type="entry name" value="Leu-bd"/>
</dbReference>
<feature type="signal peptide" evidence="3">
    <location>
        <begin position="1"/>
        <end position="22"/>
    </location>
</feature>
<dbReference type="Gene3D" id="3.40.50.2300">
    <property type="match status" value="2"/>
</dbReference>
<comment type="caution">
    <text evidence="5">The sequence shown here is derived from an EMBL/GenBank/DDBJ whole genome shotgun (WGS) entry which is preliminary data.</text>
</comment>
<evidence type="ECO:0000256" key="1">
    <source>
        <dbReference type="ARBA" id="ARBA00010062"/>
    </source>
</evidence>
<dbReference type="SUPFAM" id="SSF53822">
    <property type="entry name" value="Periplasmic binding protein-like I"/>
    <property type="match status" value="1"/>
</dbReference>
<dbReference type="EMBL" id="JBHSDK010000061">
    <property type="protein sequence ID" value="MFC4337846.1"/>
    <property type="molecule type" value="Genomic_DNA"/>
</dbReference>
<dbReference type="InterPro" id="IPR051010">
    <property type="entry name" value="BCAA_transport"/>
</dbReference>
<organism evidence="5 6">
    <name type="scientific">Salininema proteolyticum</name>
    <dbReference type="NCBI Taxonomy" id="1607685"/>
    <lineage>
        <taxon>Bacteria</taxon>
        <taxon>Bacillati</taxon>
        <taxon>Actinomycetota</taxon>
        <taxon>Actinomycetes</taxon>
        <taxon>Glycomycetales</taxon>
        <taxon>Glycomycetaceae</taxon>
        <taxon>Salininema</taxon>
    </lineage>
</organism>
<evidence type="ECO:0000256" key="2">
    <source>
        <dbReference type="ARBA" id="ARBA00022729"/>
    </source>
</evidence>
<evidence type="ECO:0000256" key="3">
    <source>
        <dbReference type="SAM" id="SignalP"/>
    </source>
</evidence>
<feature type="chain" id="PRO_5047146005" evidence="3">
    <location>
        <begin position="23"/>
        <end position="391"/>
    </location>
</feature>
<comment type="similarity">
    <text evidence="1">Belongs to the leucine-binding protein family.</text>
</comment>
<dbReference type="Pfam" id="PF13458">
    <property type="entry name" value="Peripla_BP_6"/>
    <property type="match status" value="1"/>
</dbReference>
<evidence type="ECO:0000259" key="4">
    <source>
        <dbReference type="Pfam" id="PF13458"/>
    </source>
</evidence>
<accession>A0ABV8U3Z6</accession>
<dbReference type="RefSeq" id="WP_380625241.1">
    <property type="nucleotide sequence ID" value="NZ_JBHSDK010000061.1"/>
</dbReference>